<dbReference type="CDD" id="cd01299">
    <property type="entry name" value="Met_dep_hydrolase_A"/>
    <property type="match status" value="1"/>
</dbReference>
<dbReference type="PANTHER" id="PTHR43135:SF3">
    <property type="entry name" value="ALPHA-D-RIBOSE 1-METHYLPHOSPHONATE 5-TRIPHOSPHATE DIPHOSPHATASE"/>
    <property type="match status" value="1"/>
</dbReference>
<feature type="domain" description="Amidohydrolase-related" evidence="2">
    <location>
        <begin position="80"/>
        <end position="421"/>
    </location>
</feature>
<evidence type="ECO:0000313" key="3">
    <source>
        <dbReference type="EMBL" id="MBJ6120398.1"/>
    </source>
</evidence>
<evidence type="ECO:0000259" key="2">
    <source>
        <dbReference type="Pfam" id="PF01979"/>
    </source>
</evidence>
<feature type="chain" id="PRO_5045441945" evidence="1">
    <location>
        <begin position="25"/>
        <end position="424"/>
    </location>
</feature>
<dbReference type="SUPFAM" id="SSF51556">
    <property type="entry name" value="Metallo-dependent hydrolases"/>
    <property type="match status" value="1"/>
</dbReference>
<protein>
    <submittedName>
        <fullName evidence="3">Amidohydrolase family protein</fullName>
    </submittedName>
</protein>
<dbReference type="Pfam" id="PF01979">
    <property type="entry name" value="Amidohydro_1"/>
    <property type="match status" value="1"/>
</dbReference>
<organism evidence="3 4">
    <name type="scientific">Sphingomonas mollis</name>
    <dbReference type="NCBI Taxonomy" id="2795726"/>
    <lineage>
        <taxon>Bacteria</taxon>
        <taxon>Pseudomonadati</taxon>
        <taxon>Pseudomonadota</taxon>
        <taxon>Alphaproteobacteria</taxon>
        <taxon>Sphingomonadales</taxon>
        <taxon>Sphingomonadaceae</taxon>
        <taxon>Sphingomonas</taxon>
    </lineage>
</organism>
<evidence type="ECO:0000313" key="4">
    <source>
        <dbReference type="Proteomes" id="UP000640426"/>
    </source>
</evidence>
<evidence type="ECO:0000256" key="1">
    <source>
        <dbReference type="SAM" id="SignalP"/>
    </source>
</evidence>
<keyword evidence="4" id="KW-1185">Reference proteome</keyword>
<dbReference type="Gene3D" id="3.20.20.140">
    <property type="entry name" value="Metal-dependent hydrolases"/>
    <property type="match status" value="1"/>
</dbReference>
<dbReference type="InterPro" id="IPR011059">
    <property type="entry name" value="Metal-dep_hydrolase_composite"/>
</dbReference>
<comment type="caution">
    <text evidence="3">The sequence shown here is derived from an EMBL/GenBank/DDBJ whole genome shotgun (WGS) entry which is preliminary data.</text>
</comment>
<dbReference type="EMBL" id="JAELXS010000001">
    <property type="protein sequence ID" value="MBJ6120398.1"/>
    <property type="molecule type" value="Genomic_DNA"/>
</dbReference>
<dbReference type="InterPro" id="IPR051781">
    <property type="entry name" value="Metallo-dep_Hydrolase"/>
</dbReference>
<feature type="signal peptide" evidence="1">
    <location>
        <begin position="1"/>
        <end position="24"/>
    </location>
</feature>
<accession>A0ABS0XK34</accession>
<dbReference type="Proteomes" id="UP000640426">
    <property type="component" value="Unassembled WGS sequence"/>
</dbReference>
<proteinExistence type="predicted"/>
<dbReference type="PANTHER" id="PTHR43135">
    <property type="entry name" value="ALPHA-D-RIBOSE 1-METHYLPHOSPHONATE 5-TRIPHOSPHATE DIPHOSPHATASE"/>
    <property type="match status" value="1"/>
</dbReference>
<sequence>MRWLAMGMMAVVTTLIGPAGAVPAADRASILLKPAGVFDGIDGTVHTGWQVLVTGDRIDAVGPDLPAPANTRIIELAGDTLMPGMIEGHGHLFLHPYDETSWDDQVLHESLALRTARAVANARATLLAGFTSERDLGTEGAGYADVGLKEAIDQGIVTGPRLSVSTRAIVALGAYGPKGFEPGVAVPQGAEEVSGVDQIVAAVRRQIAAGADWVKLYADYRWRPGDESRATLSLAEMIAAVAAAHDAGRPVAVHAATAEGMRRAIAAGVDTIEHGYGGTPDIFAAMAAKKIALCPTLAASDATSRYRGWNGSEPAPHAVQLSRTSVQMAIKAGVPICMGGDVGVFAHGRNAREMDLLVAAGMSPAKVLVAATSGNARWLYLADRVGAVKPGLLADLIAVSGDPTRDIGAVRRIRLVMKGGVVAS</sequence>
<dbReference type="InterPro" id="IPR057744">
    <property type="entry name" value="OTAase-like"/>
</dbReference>
<dbReference type="Gene3D" id="2.30.40.10">
    <property type="entry name" value="Urease, subunit C, domain 1"/>
    <property type="match status" value="1"/>
</dbReference>
<dbReference type="InterPro" id="IPR006680">
    <property type="entry name" value="Amidohydro-rel"/>
</dbReference>
<keyword evidence="1" id="KW-0732">Signal</keyword>
<gene>
    <name evidence="3" type="ORF">JAO74_01195</name>
</gene>
<name>A0ABS0XK34_9SPHN</name>
<reference evidence="4" key="1">
    <citation type="submission" date="2020-12" db="EMBL/GenBank/DDBJ databases">
        <title>Hymenobacter sp.</title>
        <authorList>
            <person name="Kim M.K."/>
        </authorList>
    </citation>
    <scope>NUCLEOTIDE SEQUENCE [LARGE SCALE GENOMIC DNA]</scope>
    <source>
        <strain evidence="4">BT553</strain>
    </source>
</reference>
<dbReference type="SUPFAM" id="SSF51338">
    <property type="entry name" value="Composite domain of metallo-dependent hydrolases"/>
    <property type="match status" value="1"/>
</dbReference>
<dbReference type="InterPro" id="IPR032466">
    <property type="entry name" value="Metal_Hydrolase"/>
</dbReference>